<keyword evidence="5 13" id="KW-0444">Lipid biosynthesis</keyword>
<keyword evidence="8 13" id="KW-0547">Nucleotide-binding</keyword>
<comment type="pathway">
    <text evidence="2 13">Glycolipid biosynthesis; lipid IV(A) biosynthesis; lipid IV(A) from (3R)-3-hydroxytetradecanoyl-[acyl-carrier-protein] and UDP-N-acetyl-alpha-D-glucosamine: step 6/6.</text>
</comment>
<evidence type="ECO:0000313" key="14">
    <source>
        <dbReference type="EMBL" id="MBM6704816.1"/>
    </source>
</evidence>
<comment type="function">
    <text evidence="1 13">Transfers the gamma-phosphate of ATP to the 4'-position of a tetraacyldisaccharide 1-phosphate intermediate (termed DS-1-P) to form tetraacyldisaccharide 1,4'-bis-phosphate (lipid IVA).</text>
</comment>
<dbReference type="EC" id="2.7.1.130" evidence="3 13"/>
<keyword evidence="6 13" id="KW-0441">Lipid A biosynthesis</keyword>
<proteinExistence type="inferred from homology"/>
<protein>
    <recommendedName>
        <fullName evidence="4 13">Tetraacyldisaccharide 4'-kinase</fullName>
        <ecNumber evidence="3 13">2.7.1.130</ecNumber>
    </recommendedName>
    <alternativeName>
        <fullName evidence="12 13">Lipid A 4'-kinase</fullName>
    </alternativeName>
</protein>
<keyword evidence="9 13" id="KW-0418">Kinase</keyword>
<dbReference type="GO" id="GO:0009029">
    <property type="term" value="F:lipid-A 4'-kinase activity"/>
    <property type="evidence" value="ECO:0007669"/>
    <property type="project" value="UniProtKB-EC"/>
</dbReference>
<sequence>MMFAAKLESWVHRQWSQRGLVPCLLYPLTYAYRFAAAQKRRSTVPNRLPVPVVVVGNIYVGGTGKTPITIALVKALRLRGWHPGVVSRGFGRDDSGVRLVAPDSPAQEVGDEPLLIAHESLAPVAVGRNRFEAATLLLKTHPEIDLIVSDDGLQHVALARDLELAVVGARGLGNGWTLPAGPLREPPSRLDEVDAVVINTTTDVPFASRTPRFAASSCFGTCTQLATGAQTDIDSIAADLARTGGKALAAAGIASPGRFFSMVRAHDIDCAELELGDHYDFSRNPFADRKEDVILITGKDAVKCVKIPAIKADPRIWIVGLEVELETYLIDLVDQKAGEAAKRLGRHPERRNDTI</sequence>
<evidence type="ECO:0000256" key="8">
    <source>
        <dbReference type="ARBA" id="ARBA00022741"/>
    </source>
</evidence>
<dbReference type="PANTHER" id="PTHR42724">
    <property type="entry name" value="TETRAACYLDISACCHARIDE 4'-KINASE"/>
    <property type="match status" value="1"/>
</dbReference>
<reference evidence="14 15" key="1">
    <citation type="journal article" date="2021" name="Sci. Rep.">
        <title>The distribution of antibiotic resistance genes in chicken gut microbiota commensals.</title>
        <authorList>
            <person name="Juricova H."/>
            <person name="Matiasovicova J."/>
            <person name="Kubasova T."/>
            <person name="Cejkova D."/>
            <person name="Rychlik I."/>
        </authorList>
    </citation>
    <scope>NUCLEOTIDE SEQUENCE [LARGE SCALE GENOMIC DNA]</scope>
    <source>
        <strain evidence="14 15">An829</strain>
    </source>
</reference>
<keyword evidence="10 13" id="KW-0067">ATP-binding</keyword>
<keyword evidence="11 13" id="KW-0443">Lipid metabolism</keyword>
<evidence type="ECO:0000256" key="9">
    <source>
        <dbReference type="ARBA" id="ARBA00022777"/>
    </source>
</evidence>
<evidence type="ECO:0000313" key="15">
    <source>
        <dbReference type="Proteomes" id="UP000715095"/>
    </source>
</evidence>
<evidence type="ECO:0000256" key="7">
    <source>
        <dbReference type="ARBA" id="ARBA00022679"/>
    </source>
</evidence>
<dbReference type="PANTHER" id="PTHR42724:SF1">
    <property type="entry name" value="TETRAACYLDISACCHARIDE 4'-KINASE, MITOCHONDRIAL-RELATED"/>
    <property type="match status" value="1"/>
</dbReference>
<accession>A0ABS2DU13</accession>
<dbReference type="RefSeq" id="WP_205104167.1">
    <property type="nucleotide sequence ID" value="NZ_JACJJC010000021.1"/>
</dbReference>
<dbReference type="EMBL" id="JACJJC010000021">
    <property type="protein sequence ID" value="MBM6704816.1"/>
    <property type="molecule type" value="Genomic_DNA"/>
</dbReference>
<evidence type="ECO:0000256" key="10">
    <source>
        <dbReference type="ARBA" id="ARBA00022840"/>
    </source>
</evidence>
<comment type="catalytic activity">
    <reaction evidence="13">
        <text>a lipid A disaccharide + ATP = a lipid IVA + ADP + H(+)</text>
        <dbReference type="Rhea" id="RHEA:67840"/>
        <dbReference type="ChEBI" id="CHEBI:15378"/>
        <dbReference type="ChEBI" id="CHEBI:30616"/>
        <dbReference type="ChEBI" id="CHEBI:176343"/>
        <dbReference type="ChEBI" id="CHEBI:176425"/>
        <dbReference type="ChEBI" id="CHEBI:456216"/>
        <dbReference type="EC" id="2.7.1.130"/>
    </reaction>
</comment>
<dbReference type="InterPro" id="IPR027417">
    <property type="entry name" value="P-loop_NTPase"/>
</dbReference>
<evidence type="ECO:0000256" key="4">
    <source>
        <dbReference type="ARBA" id="ARBA00016436"/>
    </source>
</evidence>
<evidence type="ECO:0000256" key="13">
    <source>
        <dbReference type="HAMAP-Rule" id="MF_00409"/>
    </source>
</evidence>
<name>A0ABS2DU13_9BURK</name>
<evidence type="ECO:0000256" key="2">
    <source>
        <dbReference type="ARBA" id="ARBA00004870"/>
    </source>
</evidence>
<dbReference type="InterPro" id="IPR003758">
    <property type="entry name" value="LpxK"/>
</dbReference>
<evidence type="ECO:0000256" key="12">
    <source>
        <dbReference type="ARBA" id="ARBA00029757"/>
    </source>
</evidence>
<keyword evidence="15" id="KW-1185">Reference proteome</keyword>
<dbReference type="Pfam" id="PF02606">
    <property type="entry name" value="LpxK"/>
    <property type="match status" value="1"/>
</dbReference>
<keyword evidence="7 13" id="KW-0808">Transferase</keyword>
<dbReference type="Proteomes" id="UP000715095">
    <property type="component" value="Unassembled WGS sequence"/>
</dbReference>
<evidence type="ECO:0000256" key="5">
    <source>
        <dbReference type="ARBA" id="ARBA00022516"/>
    </source>
</evidence>
<evidence type="ECO:0000256" key="11">
    <source>
        <dbReference type="ARBA" id="ARBA00023098"/>
    </source>
</evidence>
<evidence type="ECO:0000256" key="3">
    <source>
        <dbReference type="ARBA" id="ARBA00012071"/>
    </source>
</evidence>
<organism evidence="14 15">
    <name type="scientific">Sutterella massiliensis</name>
    <dbReference type="NCBI Taxonomy" id="1816689"/>
    <lineage>
        <taxon>Bacteria</taxon>
        <taxon>Pseudomonadati</taxon>
        <taxon>Pseudomonadota</taxon>
        <taxon>Betaproteobacteria</taxon>
        <taxon>Burkholderiales</taxon>
        <taxon>Sutterellaceae</taxon>
        <taxon>Sutterella</taxon>
    </lineage>
</organism>
<gene>
    <name evidence="13" type="primary">lpxK</name>
    <name evidence="14" type="ORF">H6A60_10010</name>
</gene>
<feature type="binding site" evidence="13">
    <location>
        <begin position="59"/>
        <end position="66"/>
    </location>
    <ligand>
        <name>ATP</name>
        <dbReference type="ChEBI" id="CHEBI:30616"/>
    </ligand>
</feature>
<comment type="similarity">
    <text evidence="13">Belongs to the LpxK family.</text>
</comment>
<evidence type="ECO:0000256" key="6">
    <source>
        <dbReference type="ARBA" id="ARBA00022556"/>
    </source>
</evidence>
<comment type="caution">
    <text evidence="14">The sequence shown here is derived from an EMBL/GenBank/DDBJ whole genome shotgun (WGS) entry which is preliminary data.</text>
</comment>
<dbReference type="NCBIfam" id="TIGR00682">
    <property type="entry name" value="lpxK"/>
    <property type="match status" value="1"/>
</dbReference>
<dbReference type="HAMAP" id="MF_00409">
    <property type="entry name" value="LpxK"/>
    <property type="match status" value="1"/>
</dbReference>
<dbReference type="SUPFAM" id="SSF52540">
    <property type="entry name" value="P-loop containing nucleoside triphosphate hydrolases"/>
    <property type="match status" value="1"/>
</dbReference>
<evidence type="ECO:0000256" key="1">
    <source>
        <dbReference type="ARBA" id="ARBA00002274"/>
    </source>
</evidence>